<protein>
    <recommendedName>
        <fullName evidence="2">DUF4283 domain-containing protein</fullName>
    </recommendedName>
</protein>
<organism evidence="3 4">
    <name type="scientific">Linum tenue</name>
    <dbReference type="NCBI Taxonomy" id="586396"/>
    <lineage>
        <taxon>Eukaryota</taxon>
        <taxon>Viridiplantae</taxon>
        <taxon>Streptophyta</taxon>
        <taxon>Embryophyta</taxon>
        <taxon>Tracheophyta</taxon>
        <taxon>Spermatophyta</taxon>
        <taxon>Magnoliopsida</taxon>
        <taxon>eudicotyledons</taxon>
        <taxon>Gunneridae</taxon>
        <taxon>Pentapetalae</taxon>
        <taxon>rosids</taxon>
        <taxon>fabids</taxon>
        <taxon>Malpighiales</taxon>
        <taxon>Linaceae</taxon>
        <taxon>Linum</taxon>
    </lineage>
</organism>
<dbReference type="Proteomes" id="UP001154282">
    <property type="component" value="Unassembled WGS sequence"/>
</dbReference>
<feature type="compositionally biased region" description="Polar residues" evidence="1">
    <location>
        <begin position="222"/>
        <end position="231"/>
    </location>
</feature>
<dbReference type="PANTHER" id="PTHR31286:SF99">
    <property type="entry name" value="DUF4283 DOMAIN-CONTAINING PROTEIN"/>
    <property type="match status" value="1"/>
</dbReference>
<dbReference type="EMBL" id="CAMGYJ010000005">
    <property type="protein sequence ID" value="CAI0421742.1"/>
    <property type="molecule type" value="Genomic_DNA"/>
</dbReference>
<accession>A0AAV0KJ66</accession>
<evidence type="ECO:0000313" key="4">
    <source>
        <dbReference type="Proteomes" id="UP001154282"/>
    </source>
</evidence>
<gene>
    <name evidence="3" type="ORF">LITE_LOCUS18893</name>
</gene>
<comment type="caution">
    <text evidence="3">The sequence shown here is derived from an EMBL/GenBank/DDBJ whole genome shotgun (WGS) entry which is preliminary data.</text>
</comment>
<dbReference type="Pfam" id="PF14111">
    <property type="entry name" value="DUF4283"/>
    <property type="match status" value="1"/>
</dbReference>
<dbReference type="PANTHER" id="PTHR31286">
    <property type="entry name" value="GLYCINE-RICH CELL WALL STRUCTURAL PROTEIN 1.8-LIKE"/>
    <property type="match status" value="1"/>
</dbReference>
<dbReference type="InterPro" id="IPR025558">
    <property type="entry name" value="DUF4283"/>
</dbReference>
<dbReference type="InterPro" id="IPR040256">
    <property type="entry name" value="At4g02000-like"/>
</dbReference>
<evidence type="ECO:0000256" key="1">
    <source>
        <dbReference type="SAM" id="MobiDB-lite"/>
    </source>
</evidence>
<name>A0AAV0KJ66_9ROSI</name>
<dbReference type="AlphaFoldDB" id="A0AAV0KJ66"/>
<keyword evidence="4" id="KW-1185">Reference proteome</keyword>
<feature type="domain" description="DUF4283" evidence="2">
    <location>
        <begin position="3"/>
        <end position="51"/>
    </location>
</feature>
<sequence length="249" mass="27957">MSGMEVVALGNGYSAVKFDDPEDLTKVLAGGPYIIAENFLALKMWEPGFNPFSARISTLLTWVHFNHLPMEYYRDEILYKLASCVGRPVRIDWRTGLATTGRFARICIELNLNEPLVPKVWVANAWRQVEYEGITIVCDTFGRAAHSEPSCKFSVKSPTPATQYIMAPNGGVAEQIKSPAMEVVRSQPPSSSEPDSSKFFGEWMVVGRRKPRQPRMDKSTERGSQGNGTRRQQSEKLISKEFGLKKHIN</sequence>
<evidence type="ECO:0000259" key="2">
    <source>
        <dbReference type="Pfam" id="PF14111"/>
    </source>
</evidence>
<reference evidence="3" key="1">
    <citation type="submission" date="2022-08" db="EMBL/GenBank/DDBJ databases">
        <authorList>
            <person name="Gutierrez-Valencia J."/>
        </authorList>
    </citation>
    <scope>NUCLEOTIDE SEQUENCE</scope>
</reference>
<feature type="region of interest" description="Disordered" evidence="1">
    <location>
        <begin position="183"/>
        <end position="249"/>
    </location>
</feature>
<feature type="compositionally biased region" description="Basic and acidic residues" evidence="1">
    <location>
        <begin position="232"/>
        <end position="249"/>
    </location>
</feature>
<proteinExistence type="predicted"/>
<evidence type="ECO:0000313" key="3">
    <source>
        <dbReference type="EMBL" id="CAI0421742.1"/>
    </source>
</evidence>